<feature type="compositionally biased region" description="Low complexity" evidence="1">
    <location>
        <begin position="166"/>
        <end position="180"/>
    </location>
</feature>
<dbReference type="Proteomes" id="UP000476332">
    <property type="component" value="Unassembled WGS sequence"/>
</dbReference>
<sequence>MRQVTIMGAAAALAAMSLDAAAQAPAGQCIPALTDAGFALTLSVDGQDGTYRLTCRDGSLVAVAIEPEDAGDAPSAEAVIAESVAGAAAALDGAETLADTPADLTGSPETRNAASDTGARETGINAAGVAGQTPDVSVSEAIGEPVGTSRPAMAGNDEAAERKPAIAEADAAATGAPQADGEPKHEERLADGASDRADDDMVAVPLVVIGNAELALPGAQFTSVAIEGDGERFDLRGTLRGETVSVAVAPDGTILQIDRAISSDTVPDGVARIAEALLPEAEIEAVTLSSRQNYTSFFVYEGRDVRGTPFTLEIRSDGRNVEFKRPT</sequence>
<dbReference type="AlphaFoldDB" id="A0A6L9MCV9"/>
<feature type="region of interest" description="Disordered" evidence="1">
    <location>
        <begin position="142"/>
        <end position="197"/>
    </location>
</feature>
<proteinExistence type="predicted"/>
<name>A0A6L9MCV9_9HYPH</name>
<comment type="caution">
    <text evidence="3">The sequence shown here is derived from an EMBL/GenBank/DDBJ whole genome shotgun (WGS) entry which is preliminary data.</text>
</comment>
<keyword evidence="2" id="KW-0732">Signal</keyword>
<feature type="region of interest" description="Disordered" evidence="1">
    <location>
        <begin position="98"/>
        <end position="119"/>
    </location>
</feature>
<feature type="chain" id="PRO_5027041234" description="PepSY domain-containing protein" evidence="2">
    <location>
        <begin position="27"/>
        <end position="327"/>
    </location>
</feature>
<feature type="compositionally biased region" description="Basic and acidic residues" evidence="1">
    <location>
        <begin position="181"/>
        <end position="196"/>
    </location>
</feature>
<organism evidence="3 4">
    <name type="scientific">Aurantimonas aggregata</name>
    <dbReference type="NCBI Taxonomy" id="2047720"/>
    <lineage>
        <taxon>Bacteria</taxon>
        <taxon>Pseudomonadati</taxon>
        <taxon>Pseudomonadota</taxon>
        <taxon>Alphaproteobacteria</taxon>
        <taxon>Hyphomicrobiales</taxon>
        <taxon>Aurantimonadaceae</taxon>
        <taxon>Aurantimonas</taxon>
    </lineage>
</organism>
<gene>
    <name evidence="3" type="ORF">GTW51_02110</name>
</gene>
<keyword evidence="4" id="KW-1185">Reference proteome</keyword>
<evidence type="ECO:0000256" key="2">
    <source>
        <dbReference type="SAM" id="SignalP"/>
    </source>
</evidence>
<evidence type="ECO:0008006" key="5">
    <source>
        <dbReference type="Google" id="ProtNLM"/>
    </source>
</evidence>
<protein>
    <recommendedName>
        <fullName evidence="5">PepSY domain-containing protein</fullName>
    </recommendedName>
</protein>
<evidence type="ECO:0000256" key="1">
    <source>
        <dbReference type="SAM" id="MobiDB-lite"/>
    </source>
</evidence>
<evidence type="ECO:0000313" key="4">
    <source>
        <dbReference type="Proteomes" id="UP000476332"/>
    </source>
</evidence>
<reference evidence="3 4" key="1">
    <citation type="submission" date="2020-01" db="EMBL/GenBank/DDBJ databases">
        <title>Genomes of bacteria type strains.</title>
        <authorList>
            <person name="Chen J."/>
            <person name="Zhu S."/>
            <person name="Chen J."/>
        </authorList>
    </citation>
    <scope>NUCLEOTIDE SEQUENCE [LARGE SCALE GENOMIC DNA]</scope>
    <source>
        <strain evidence="3 4">KCTC 52919</strain>
    </source>
</reference>
<evidence type="ECO:0000313" key="3">
    <source>
        <dbReference type="EMBL" id="NDV85486.1"/>
    </source>
</evidence>
<dbReference type="EMBL" id="JAAAMJ010000001">
    <property type="protein sequence ID" value="NDV85486.1"/>
    <property type="molecule type" value="Genomic_DNA"/>
</dbReference>
<accession>A0A6L9MCV9</accession>
<dbReference type="RefSeq" id="WP_163042210.1">
    <property type="nucleotide sequence ID" value="NZ_JAAAMJ010000001.1"/>
</dbReference>
<feature type="signal peptide" evidence="2">
    <location>
        <begin position="1"/>
        <end position="26"/>
    </location>
</feature>